<dbReference type="Proteomes" id="UP001174909">
    <property type="component" value="Unassembled WGS sequence"/>
</dbReference>
<feature type="region of interest" description="Disordered" evidence="6">
    <location>
        <begin position="69"/>
        <end position="101"/>
    </location>
</feature>
<organism evidence="8 9">
    <name type="scientific">Geodia barretti</name>
    <name type="common">Barrett's horny sponge</name>
    <dbReference type="NCBI Taxonomy" id="519541"/>
    <lineage>
        <taxon>Eukaryota</taxon>
        <taxon>Metazoa</taxon>
        <taxon>Porifera</taxon>
        <taxon>Demospongiae</taxon>
        <taxon>Heteroscleromorpha</taxon>
        <taxon>Tetractinellida</taxon>
        <taxon>Astrophorina</taxon>
        <taxon>Geodiidae</taxon>
        <taxon>Geodia</taxon>
    </lineage>
</organism>
<name>A0AA35WIR5_GEOBA</name>
<evidence type="ECO:0000313" key="8">
    <source>
        <dbReference type="EMBL" id="CAI8015865.1"/>
    </source>
</evidence>
<dbReference type="Gene3D" id="3.40.50.10190">
    <property type="entry name" value="BRCT domain"/>
    <property type="match status" value="1"/>
</dbReference>
<dbReference type="AlphaFoldDB" id="A0AA35WIR5"/>
<dbReference type="InterPro" id="IPR001357">
    <property type="entry name" value="BRCT_dom"/>
</dbReference>
<evidence type="ECO:0000256" key="5">
    <source>
        <dbReference type="ARBA" id="ARBA00030146"/>
    </source>
</evidence>
<reference evidence="8" key="1">
    <citation type="submission" date="2023-03" db="EMBL/GenBank/DDBJ databases">
        <authorList>
            <person name="Steffen K."/>
            <person name="Cardenas P."/>
        </authorList>
    </citation>
    <scope>NUCLEOTIDE SEQUENCE</scope>
</reference>
<dbReference type="GO" id="GO:0006974">
    <property type="term" value="P:DNA damage response"/>
    <property type="evidence" value="ECO:0007669"/>
    <property type="project" value="UniProtKB-KW"/>
</dbReference>
<comment type="caution">
    <text evidence="8">The sequence shown here is derived from an EMBL/GenBank/DDBJ whole genome shotgun (WGS) entry which is preliminary data.</text>
</comment>
<evidence type="ECO:0000256" key="1">
    <source>
        <dbReference type="ARBA" id="ARBA00004123"/>
    </source>
</evidence>
<proteinExistence type="predicted"/>
<evidence type="ECO:0000313" key="9">
    <source>
        <dbReference type="Proteomes" id="UP001174909"/>
    </source>
</evidence>
<dbReference type="Pfam" id="PF16589">
    <property type="entry name" value="BRCT_2"/>
    <property type="match status" value="1"/>
</dbReference>
<dbReference type="EMBL" id="CASHTH010001470">
    <property type="protein sequence ID" value="CAI8015865.1"/>
    <property type="molecule type" value="Genomic_DNA"/>
</dbReference>
<protein>
    <recommendedName>
        <fullName evidence="4">PAX-interacting protein 1</fullName>
    </recommendedName>
    <alternativeName>
        <fullName evidence="5">PAX transactivation activation domain-interacting protein</fullName>
    </alternativeName>
</protein>
<accession>A0AA35WIR5</accession>
<comment type="subcellular location">
    <subcellularLocation>
        <location evidence="1">Nucleus</location>
    </subcellularLocation>
</comment>
<evidence type="ECO:0000259" key="7">
    <source>
        <dbReference type="Pfam" id="PF16589"/>
    </source>
</evidence>
<feature type="domain" description="BRCT" evidence="7">
    <location>
        <begin position="2"/>
        <end position="62"/>
    </location>
</feature>
<keyword evidence="9" id="KW-1185">Reference proteome</keyword>
<evidence type="ECO:0000256" key="4">
    <source>
        <dbReference type="ARBA" id="ARBA00023858"/>
    </source>
</evidence>
<dbReference type="PANTHER" id="PTHR23196">
    <property type="entry name" value="PAX TRANSCRIPTION ACTIVATION DOMAIN INTERACTING PROTEIN"/>
    <property type="match status" value="1"/>
</dbReference>
<feature type="compositionally biased region" description="Low complexity" evidence="6">
    <location>
        <begin position="71"/>
        <end position="87"/>
    </location>
</feature>
<evidence type="ECO:0000256" key="2">
    <source>
        <dbReference type="ARBA" id="ARBA00022763"/>
    </source>
</evidence>
<keyword evidence="2" id="KW-0227">DNA damage</keyword>
<dbReference type="InterPro" id="IPR036420">
    <property type="entry name" value="BRCT_dom_sf"/>
</dbReference>
<dbReference type="GO" id="GO:0044666">
    <property type="term" value="C:MLL3/4 complex"/>
    <property type="evidence" value="ECO:0007669"/>
    <property type="project" value="TreeGrafter"/>
</dbReference>
<keyword evidence="3" id="KW-0539">Nucleus</keyword>
<feature type="compositionally biased region" description="Basic and acidic residues" evidence="6">
    <location>
        <begin position="90"/>
        <end position="101"/>
    </location>
</feature>
<gene>
    <name evidence="8" type="ORF">GBAR_LOCUS9800</name>
</gene>
<evidence type="ECO:0000256" key="3">
    <source>
        <dbReference type="ARBA" id="ARBA00023242"/>
    </source>
</evidence>
<dbReference type="InterPro" id="IPR051579">
    <property type="entry name" value="DDR_Transcriptional_Reg"/>
</dbReference>
<sequence length="101" mass="10378">MGDIITCSGGEVLTTLPQPPGVGVIIVASPDDLSMLSTAVEAGMAIHSTELILGGVLRQELDLTAHQLSVGGASSSGPAPSSSAAGGTWWREEKEKDYRRS</sequence>
<dbReference type="PANTHER" id="PTHR23196:SF1">
    <property type="entry name" value="PAX-INTERACTING PROTEIN 1"/>
    <property type="match status" value="1"/>
</dbReference>
<evidence type="ECO:0000256" key="6">
    <source>
        <dbReference type="SAM" id="MobiDB-lite"/>
    </source>
</evidence>